<evidence type="ECO:0000313" key="6">
    <source>
        <dbReference type="Proteomes" id="UP001152798"/>
    </source>
</evidence>
<organism evidence="5 6">
    <name type="scientific">Nezara viridula</name>
    <name type="common">Southern green stink bug</name>
    <name type="synonym">Cimex viridulus</name>
    <dbReference type="NCBI Taxonomy" id="85310"/>
    <lineage>
        <taxon>Eukaryota</taxon>
        <taxon>Metazoa</taxon>
        <taxon>Ecdysozoa</taxon>
        <taxon>Arthropoda</taxon>
        <taxon>Hexapoda</taxon>
        <taxon>Insecta</taxon>
        <taxon>Pterygota</taxon>
        <taxon>Neoptera</taxon>
        <taxon>Paraneoptera</taxon>
        <taxon>Hemiptera</taxon>
        <taxon>Heteroptera</taxon>
        <taxon>Panheteroptera</taxon>
        <taxon>Pentatomomorpha</taxon>
        <taxon>Pentatomoidea</taxon>
        <taxon>Pentatomidae</taxon>
        <taxon>Pentatominae</taxon>
        <taxon>Nezara</taxon>
    </lineage>
</organism>
<dbReference type="PANTHER" id="PTHR31095:SF3">
    <property type="entry name" value="RIKEN CDNA 9930021J03 GENE"/>
    <property type="match status" value="1"/>
</dbReference>
<evidence type="ECO:0000256" key="2">
    <source>
        <dbReference type="PROSITE-ProRule" id="PRU00035"/>
    </source>
</evidence>
<feature type="compositionally biased region" description="Acidic residues" evidence="3">
    <location>
        <begin position="591"/>
        <end position="606"/>
    </location>
</feature>
<keyword evidence="6" id="KW-1185">Reference proteome</keyword>
<dbReference type="OrthoDB" id="21449at2759"/>
<dbReference type="PRINTS" id="PR00503">
    <property type="entry name" value="BROMODOMAIN"/>
</dbReference>
<dbReference type="InterPro" id="IPR036427">
    <property type="entry name" value="Bromodomain-like_sf"/>
</dbReference>
<feature type="compositionally biased region" description="Pro residues" evidence="3">
    <location>
        <begin position="798"/>
        <end position="807"/>
    </location>
</feature>
<feature type="region of interest" description="Disordered" evidence="3">
    <location>
        <begin position="581"/>
        <end position="641"/>
    </location>
</feature>
<dbReference type="AlphaFoldDB" id="A0A9P0EDE7"/>
<evidence type="ECO:0000256" key="1">
    <source>
        <dbReference type="ARBA" id="ARBA00023117"/>
    </source>
</evidence>
<sequence length="1035" mass="117175">MEVDDAPDLTVEETVAKKRKKKLTEESFLPLPDDVIADCTPEVAEELKISYQLFQAIMRIPKIEPFLDKPNENLFGMSTYYKIIKKPMWLTEVQRKLLGREYDGIGSFVADVRLILENCYRYWGATHKFSRKALYMEHKLEQRLSNLPQSLQDKCLDPELNAKEVIVKIENTDDYYNDVEPEPVKESLPITTIKGFESKILNKVLESEEPEEMADDSEEQAKKEALMLDWEKENLVDDYQKSKINITWPLVEIGTFLKLTWEAFNVEEITQYEIERMLLMPKESITLANLMTSMLSPQIHRTQLDVKPVMPYEIWTSRLKKRLDSWYNLFHSTCDVIETFSSCGVEPLFWYSVGPVNPMIDHNFHELSFYKRVWIVKSLCNNLMHIDKTIQGIILDPSVTNDIKPIKICTDKKGISYFRIPFFREIRIYKQARLPDTVFQDSSDVESTISNILDSTTLGSTNDNDNDLEILPNEGECSLIADSIDSLIEYIDNCKKQNKLFLARNLSKQLRILKKERRTSDGLMALYNQWHDYQNRSQEYFTNMLNLWLAFEKPPRALATVNEEVTEEVLGKRKTKQNFDFSSLRSTDSEERSEDNESSDVSDWENDYMKKNKKKVELKRKSKQSISDTRSESSDVSKHDDNAIAIHEVSIKQEVLEDVKPDLTSNGNVPYQPAELDNTVNIKSEIVPFQLEPMVNTTSYNAVNLENLSVSNSLPPVPPGYMIVPISSNNVPTNIKKEKDDVICISSDEENESVKKPLNPVNNGIPQKVTSAVPLPVVTPSPQQPPTMIRNRRRPSKPKTPLPPPIPVDSVPGPIIVGPVPPMPQPIPAAPVPLPIPTPQHISPKRAVTNSMGKAPVPRPIPIPAPPARQMPLPIPEPAMPQPILEPPMPVPFGVQAPQTWSSPKAPVTSPKSRGGYSPRLRSPLNTMARTPSPRAAPSPRTPAISPRAASSPKTVVSPVRPNKAPVRNLFPSVPTVEGVLEIGQKPDGSYGYHVRLPDGGIINMTRIEIDDIRKKNNGILPVKIEVPLSKNKKF</sequence>
<dbReference type="InterPro" id="IPR056522">
    <property type="entry name" value="KIAA2026_hel"/>
</dbReference>
<feature type="compositionally biased region" description="Low complexity" evidence="3">
    <location>
        <begin position="942"/>
        <end position="953"/>
    </location>
</feature>
<dbReference type="SMART" id="SM00297">
    <property type="entry name" value="BROMO"/>
    <property type="match status" value="1"/>
</dbReference>
<dbReference type="PROSITE" id="PS50014">
    <property type="entry name" value="BROMODOMAIN_2"/>
    <property type="match status" value="1"/>
</dbReference>
<dbReference type="PANTHER" id="PTHR31095">
    <property type="entry name" value="RIKEN CDNA 9930021J03 GENE"/>
    <property type="match status" value="1"/>
</dbReference>
<dbReference type="CDD" id="cd04369">
    <property type="entry name" value="Bromodomain"/>
    <property type="match status" value="1"/>
</dbReference>
<evidence type="ECO:0000313" key="5">
    <source>
        <dbReference type="EMBL" id="CAH1391776.1"/>
    </source>
</evidence>
<feature type="region of interest" description="Disordered" evidence="3">
    <location>
        <begin position="899"/>
        <end position="961"/>
    </location>
</feature>
<proteinExistence type="predicted"/>
<dbReference type="InterPro" id="IPR001487">
    <property type="entry name" value="Bromodomain"/>
</dbReference>
<feature type="region of interest" description="Disordered" evidence="3">
    <location>
        <begin position="775"/>
        <end position="810"/>
    </location>
</feature>
<reference evidence="5" key="1">
    <citation type="submission" date="2022-01" db="EMBL/GenBank/DDBJ databases">
        <authorList>
            <person name="King R."/>
        </authorList>
    </citation>
    <scope>NUCLEOTIDE SEQUENCE</scope>
</reference>
<evidence type="ECO:0000259" key="4">
    <source>
        <dbReference type="PROSITE" id="PS50014"/>
    </source>
</evidence>
<dbReference type="Proteomes" id="UP001152798">
    <property type="component" value="Chromosome 1"/>
</dbReference>
<feature type="domain" description="Bromo" evidence="4">
    <location>
        <begin position="58"/>
        <end position="130"/>
    </location>
</feature>
<feature type="compositionally biased region" description="Basic and acidic residues" evidence="3">
    <location>
        <begin position="629"/>
        <end position="641"/>
    </location>
</feature>
<accession>A0A9P0EDE7</accession>
<keyword evidence="1 2" id="KW-0103">Bromodomain</keyword>
<dbReference type="Pfam" id="PF23450">
    <property type="entry name" value="KIAA2026_hel"/>
    <property type="match status" value="1"/>
</dbReference>
<protein>
    <recommendedName>
        <fullName evidence="4">Bromo domain-containing protein</fullName>
    </recommendedName>
</protein>
<feature type="compositionally biased region" description="Basic residues" evidence="3">
    <location>
        <begin position="611"/>
        <end position="623"/>
    </location>
</feature>
<dbReference type="Gene3D" id="1.20.920.10">
    <property type="entry name" value="Bromodomain-like"/>
    <property type="match status" value="1"/>
</dbReference>
<dbReference type="Pfam" id="PF00439">
    <property type="entry name" value="Bromodomain"/>
    <property type="match status" value="1"/>
</dbReference>
<dbReference type="InterPro" id="IPR040214">
    <property type="entry name" value="BRD10"/>
</dbReference>
<dbReference type="SUPFAM" id="SSF47370">
    <property type="entry name" value="Bromodomain"/>
    <property type="match status" value="1"/>
</dbReference>
<gene>
    <name evidence="5" type="ORF">NEZAVI_LOCUS2715</name>
</gene>
<dbReference type="EMBL" id="OV725077">
    <property type="protein sequence ID" value="CAH1391776.1"/>
    <property type="molecule type" value="Genomic_DNA"/>
</dbReference>
<evidence type="ECO:0000256" key="3">
    <source>
        <dbReference type="SAM" id="MobiDB-lite"/>
    </source>
</evidence>
<name>A0A9P0EDE7_NEZVI</name>